<dbReference type="GO" id="GO:0015631">
    <property type="term" value="F:tubulin binding"/>
    <property type="evidence" value="ECO:0007669"/>
    <property type="project" value="TreeGrafter"/>
</dbReference>
<keyword evidence="3" id="KW-0067">ATP-binding</keyword>
<dbReference type="Pfam" id="PF03133">
    <property type="entry name" value="TTL"/>
    <property type="match status" value="1"/>
</dbReference>
<gene>
    <name evidence="6" type="ORF">TRFO_28013</name>
</gene>
<dbReference type="GO" id="GO:0000226">
    <property type="term" value="P:microtubule cytoskeleton organization"/>
    <property type="evidence" value="ECO:0007669"/>
    <property type="project" value="TreeGrafter"/>
</dbReference>
<dbReference type="GO" id="GO:0070740">
    <property type="term" value="F:tubulin-glutamic acid ligase activity"/>
    <property type="evidence" value="ECO:0007669"/>
    <property type="project" value="TreeGrafter"/>
</dbReference>
<dbReference type="RefSeq" id="XP_068357638.1">
    <property type="nucleotide sequence ID" value="XM_068505909.1"/>
</dbReference>
<dbReference type="PROSITE" id="PS51221">
    <property type="entry name" value="TTL"/>
    <property type="match status" value="1"/>
</dbReference>
<organism evidence="6 7">
    <name type="scientific">Tritrichomonas foetus</name>
    <dbReference type="NCBI Taxonomy" id="1144522"/>
    <lineage>
        <taxon>Eukaryota</taxon>
        <taxon>Metamonada</taxon>
        <taxon>Parabasalia</taxon>
        <taxon>Tritrichomonadida</taxon>
        <taxon>Tritrichomonadidae</taxon>
        <taxon>Tritrichomonas</taxon>
    </lineage>
</organism>
<evidence type="ECO:0000256" key="4">
    <source>
        <dbReference type="ARBA" id="ARBA00041448"/>
    </source>
</evidence>
<dbReference type="GO" id="GO:0036064">
    <property type="term" value="C:ciliary basal body"/>
    <property type="evidence" value="ECO:0007669"/>
    <property type="project" value="TreeGrafter"/>
</dbReference>
<dbReference type="AlphaFoldDB" id="A0A1J4K487"/>
<dbReference type="EMBL" id="MLAK01000791">
    <property type="protein sequence ID" value="OHT04502.1"/>
    <property type="molecule type" value="Genomic_DNA"/>
</dbReference>
<keyword evidence="2" id="KW-0547">Nucleotide-binding</keyword>
<keyword evidence="1 6" id="KW-0436">Ligase</keyword>
<dbReference type="PANTHER" id="PTHR12241">
    <property type="entry name" value="TUBULIN POLYGLUTAMYLASE"/>
    <property type="match status" value="1"/>
</dbReference>
<dbReference type="PANTHER" id="PTHR12241:SF145">
    <property type="entry name" value="TUBULIN POLYGLUTAMYLASE TTLL5"/>
    <property type="match status" value="1"/>
</dbReference>
<evidence type="ECO:0000256" key="5">
    <source>
        <dbReference type="ARBA" id="ARBA00049274"/>
    </source>
</evidence>
<dbReference type="SUPFAM" id="SSF56059">
    <property type="entry name" value="Glutathione synthetase ATP-binding domain-like"/>
    <property type="match status" value="1"/>
</dbReference>
<dbReference type="InterPro" id="IPR004344">
    <property type="entry name" value="TTL/TTLL_fam"/>
</dbReference>
<dbReference type="GO" id="GO:0005524">
    <property type="term" value="F:ATP binding"/>
    <property type="evidence" value="ECO:0007669"/>
    <property type="project" value="UniProtKB-KW"/>
</dbReference>
<reference evidence="6" key="1">
    <citation type="submission" date="2016-10" db="EMBL/GenBank/DDBJ databases">
        <authorList>
            <person name="Benchimol M."/>
            <person name="Almeida L.G."/>
            <person name="Vasconcelos A.T."/>
            <person name="Perreira-Neves A."/>
            <person name="Rosa I.A."/>
            <person name="Tasca T."/>
            <person name="Bogo M.R."/>
            <person name="de Souza W."/>
        </authorList>
    </citation>
    <scope>NUCLEOTIDE SEQUENCE [LARGE SCALE GENOMIC DNA]</scope>
    <source>
        <strain evidence="6">K</strain>
    </source>
</reference>
<accession>A0A1J4K487</accession>
<proteinExistence type="predicted"/>
<evidence type="ECO:0000313" key="6">
    <source>
        <dbReference type="EMBL" id="OHT04502.1"/>
    </source>
</evidence>
<keyword evidence="7" id="KW-1185">Reference proteome</keyword>
<evidence type="ECO:0000313" key="7">
    <source>
        <dbReference type="Proteomes" id="UP000179807"/>
    </source>
</evidence>
<evidence type="ECO:0000256" key="3">
    <source>
        <dbReference type="ARBA" id="ARBA00022840"/>
    </source>
</evidence>
<dbReference type="Gene3D" id="3.30.470.20">
    <property type="entry name" value="ATP-grasp fold, B domain"/>
    <property type="match status" value="1"/>
</dbReference>
<protein>
    <recommendedName>
        <fullName evidence="4">Tubulin--tyrosine ligase-like protein 5</fullName>
    </recommendedName>
</protein>
<dbReference type="GeneID" id="94840613"/>
<dbReference type="VEuPathDB" id="TrichDB:TRFO_28013"/>
<comment type="catalytic activity">
    <reaction evidence="5">
        <text>L-glutamyl-[protein] + L-glutamate + ATP = gamma-L-glutamyl-L-glutamyl-[protein] + ADP + phosphate + H(+)</text>
        <dbReference type="Rhea" id="RHEA:60144"/>
        <dbReference type="Rhea" id="RHEA-COMP:10208"/>
        <dbReference type="Rhea" id="RHEA-COMP:15517"/>
        <dbReference type="ChEBI" id="CHEBI:15378"/>
        <dbReference type="ChEBI" id="CHEBI:29973"/>
        <dbReference type="ChEBI" id="CHEBI:29985"/>
        <dbReference type="ChEBI" id="CHEBI:30616"/>
        <dbReference type="ChEBI" id="CHEBI:43474"/>
        <dbReference type="ChEBI" id="CHEBI:143622"/>
        <dbReference type="ChEBI" id="CHEBI:456216"/>
    </reaction>
    <physiologicalReaction direction="left-to-right" evidence="5">
        <dbReference type="Rhea" id="RHEA:60145"/>
    </physiologicalReaction>
</comment>
<dbReference type="OrthoDB" id="202825at2759"/>
<comment type="caution">
    <text evidence="6">The sequence shown here is derived from an EMBL/GenBank/DDBJ whole genome shotgun (WGS) entry which is preliminary data.</text>
</comment>
<evidence type="ECO:0000256" key="1">
    <source>
        <dbReference type="ARBA" id="ARBA00022598"/>
    </source>
</evidence>
<evidence type="ECO:0000256" key="2">
    <source>
        <dbReference type="ARBA" id="ARBA00022741"/>
    </source>
</evidence>
<dbReference type="Proteomes" id="UP000179807">
    <property type="component" value="Unassembled WGS sequence"/>
</dbReference>
<sequence>MNNLVTLFNTIPLPYKYVRVPKPEERPNTPKAPIRYYINRVITNLTRATFKHSGFRVTQDEREWNASWGRQYTMEEYQKCEAWQKINHYAGAFLMGRKDHLNCRMNELKSRVGEFASFYPTSYLLPGDQAKLNRDWKEKPVWIVKPSASSRGRGIHLLASAANDPPTEPGVVQEYITNPLLITKRKFDIRLYVLIPNIEPLRIYIHSAGLARFCTHEYDPNGSPDDLNMHLTNFSVNKEDDRFIRCDTKESVSDSKWSLDFFLDYMKKQGHDPSAIMKEFERVSIATIIAGMCEIKKTHLKNIRHRHTSYEMYGIDIMLDEDMKCHLIEVNISPSLSGLDSKLDERLKYPLNLDLLRMARIIECNPSIPDPCPGVEIIDKLFFESMSKERIAAVVDKGEDPWQNPVFADFVIIRDFIEETQISSNFRLIFPLPQTMEKFFPCFNKLSYRDIVFTKWMAMSVAKRYSVVKEHWSVYKNGMESVTKALQPNLNAL</sequence>
<name>A0A1J4K487_9EUKA</name>